<dbReference type="Proteomes" id="UP001589627">
    <property type="component" value="Unassembled WGS sequence"/>
</dbReference>
<proteinExistence type="inferred from homology"/>
<sequence>MRLAGRVALVTGAARGQGRTHAVRLAEEGADIIALDLAESDLAETAAKVRALGRRIITRGADVRDEARLTEAVSEAYAELGRLDVAVANAGVISIAPSLAPGADESWRLGIDVNLTGAWHTCRAALPHMIEGGRGGSIIITGSTQAFKATRALAAYAASKAGLLGLMRTLAVEFAEHMIRVNSVHPTTVWTPMLAEVGPDGMTEEEIRAYYRPVNALPVPWVEPVDVSNAVVFLASDEARYITGAALPVDAGALLVGGRPGS</sequence>
<dbReference type="InterPro" id="IPR023985">
    <property type="entry name" value="SDR_subfam_1"/>
</dbReference>
<dbReference type="SUPFAM" id="SSF51735">
    <property type="entry name" value="NAD(P)-binding Rossmann-fold domains"/>
    <property type="match status" value="1"/>
</dbReference>
<dbReference type="NCBIfam" id="TIGR03971">
    <property type="entry name" value="SDR_subfam_1"/>
    <property type="match status" value="1"/>
</dbReference>
<gene>
    <name evidence="4" type="ORF">ACFFNX_05685</name>
</gene>
<dbReference type="RefSeq" id="WP_378196256.1">
    <property type="nucleotide sequence ID" value="NZ_JBHLZP010000025.1"/>
</dbReference>
<name>A0ABV5YBX8_9ACTN</name>
<dbReference type="EMBL" id="JBHLZP010000025">
    <property type="protein sequence ID" value="MFB9831679.1"/>
    <property type="molecule type" value="Genomic_DNA"/>
</dbReference>
<evidence type="ECO:0000256" key="3">
    <source>
        <dbReference type="ARBA" id="ARBA00023027"/>
    </source>
</evidence>
<dbReference type="CDD" id="cd05233">
    <property type="entry name" value="SDR_c"/>
    <property type="match status" value="1"/>
</dbReference>
<comment type="caution">
    <text evidence="4">The sequence shown here is derived from an EMBL/GenBank/DDBJ whole genome shotgun (WGS) entry which is preliminary data.</text>
</comment>
<evidence type="ECO:0000313" key="5">
    <source>
        <dbReference type="Proteomes" id="UP001589627"/>
    </source>
</evidence>
<dbReference type="Gene3D" id="3.40.50.720">
    <property type="entry name" value="NAD(P)-binding Rossmann-like Domain"/>
    <property type="match status" value="1"/>
</dbReference>
<protein>
    <submittedName>
        <fullName evidence="4">Mycofactocin-coupled SDR family oxidoreductase</fullName>
    </submittedName>
</protein>
<dbReference type="InterPro" id="IPR020904">
    <property type="entry name" value="Sc_DH/Rdtase_CS"/>
</dbReference>
<dbReference type="InterPro" id="IPR036291">
    <property type="entry name" value="NAD(P)-bd_dom_sf"/>
</dbReference>
<keyword evidence="5" id="KW-1185">Reference proteome</keyword>
<dbReference type="PRINTS" id="PR00080">
    <property type="entry name" value="SDRFAMILY"/>
</dbReference>
<dbReference type="PANTHER" id="PTHR24321:SF8">
    <property type="entry name" value="ESTRADIOL 17-BETA-DEHYDROGENASE 8-RELATED"/>
    <property type="match status" value="1"/>
</dbReference>
<dbReference type="PANTHER" id="PTHR24321">
    <property type="entry name" value="DEHYDROGENASES, SHORT CHAIN"/>
    <property type="match status" value="1"/>
</dbReference>
<keyword evidence="3" id="KW-0520">NAD</keyword>
<dbReference type="PROSITE" id="PS00061">
    <property type="entry name" value="ADH_SHORT"/>
    <property type="match status" value="1"/>
</dbReference>
<evidence type="ECO:0000313" key="4">
    <source>
        <dbReference type="EMBL" id="MFB9831679.1"/>
    </source>
</evidence>
<accession>A0ABV5YBX8</accession>
<reference evidence="4 5" key="1">
    <citation type="submission" date="2024-09" db="EMBL/GenBank/DDBJ databases">
        <authorList>
            <person name="Sun Q."/>
            <person name="Mori K."/>
        </authorList>
    </citation>
    <scope>NUCLEOTIDE SEQUENCE [LARGE SCALE GENOMIC DNA]</scope>
    <source>
        <strain evidence="4 5">TBRC 0563</strain>
    </source>
</reference>
<dbReference type="Pfam" id="PF13561">
    <property type="entry name" value="adh_short_C2"/>
    <property type="match status" value="1"/>
</dbReference>
<dbReference type="PRINTS" id="PR00081">
    <property type="entry name" value="GDHRDH"/>
</dbReference>
<comment type="similarity">
    <text evidence="1">Belongs to the short-chain dehydrogenases/reductases (SDR) family.</text>
</comment>
<keyword evidence="2" id="KW-0560">Oxidoreductase</keyword>
<evidence type="ECO:0000256" key="2">
    <source>
        <dbReference type="ARBA" id="ARBA00023002"/>
    </source>
</evidence>
<dbReference type="InterPro" id="IPR002347">
    <property type="entry name" value="SDR_fam"/>
</dbReference>
<organism evidence="4 5">
    <name type="scientific">Actinoallomurus acaciae</name>
    <dbReference type="NCBI Taxonomy" id="502577"/>
    <lineage>
        <taxon>Bacteria</taxon>
        <taxon>Bacillati</taxon>
        <taxon>Actinomycetota</taxon>
        <taxon>Actinomycetes</taxon>
        <taxon>Streptosporangiales</taxon>
        <taxon>Thermomonosporaceae</taxon>
        <taxon>Actinoallomurus</taxon>
    </lineage>
</organism>
<evidence type="ECO:0000256" key="1">
    <source>
        <dbReference type="ARBA" id="ARBA00006484"/>
    </source>
</evidence>